<evidence type="ECO:0008006" key="3">
    <source>
        <dbReference type="Google" id="ProtNLM"/>
    </source>
</evidence>
<organism evidence="1 2">
    <name type="scientific">Nocardioides aromaticivorans</name>
    <dbReference type="NCBI Taxonomy" id="200618"/>
    <lineage>
        <taxon>Bacteria</taxon>
        <taxon>Bacillati</taxon>
        <taxon>Actinomycetota</taxon>
        <taxon>Actinomycetes</taxon>
        <taxon>Propionibacteriales</taxon>
        <taxon>Nocardioidaceae</taxon>
        <taxon>Nocardioides</taxon>
    </lineage>
</organism>
<name>A0A7Y9ZJC9_9ACTN</name>
<dbReference type="RefSeq" id="WP_179648350.1">
    <property type="nucleotide sequence ID" value="NZ_JACBZM010000001.1"/>
</dbReference>
<dbReference type="EMBL" id="JACBZM010000001">
    <property type="protein sequence ID" value="NYI44516.1"/>
    <property type="molecule type" value="Genomic_DNA"/>
</dbReference>
<dbReference type="Proteomes" id="UP000562045">
    <property type="component" value="Unassembled WGS sequence"/>
</dbReference>
<protein>
    <recommendedName>
        <fullName evidence="3">DUF2383 domain-containing protein</fullName>
    </recommendedName>
</protein>
<gene>
    <name evidence="1" type="ORF">BJ993_001596</name>
</gene>
<sequence length="165" mass="18154">MNDEVLKAYLQHHWVGSTAGVHAFRRVGRNHRDPDAAAEIRDLAGEVAADREALREIMRSVGVSPSAVGTTAARAGELLGRLKPNGRLFTRAPLTDVVELETLRLAVSGKLAGFEVLRAAADDDARLDPYTLDRLIERGREHVRTLERLHVRVSHDRIIADAPVS</sequence>
<dbReference type="AlphaFoldDB" id="A0A7Y9ZJC9"/>
<evidence type="ECO:0000313" key="2">
    <source>
        <dbReference type="Proteomes" id="UP000562045"/>
    </source>
</evidence>
<accession>A0A7Y9ZJC9</accession>
<comment type="caution">
    <text evidence="1">The sequence shown here is derived from an EMBL/GenBank/DDBJ whole genome shotgun (WGS) entry which is preliminary data.</text>
</comment>
<evidence type="ECO:0000313" key="1">
    <source>
        <dbReference type="EMBL" id="NYI44516.1"/>
    </source>
</evidence>
<proteinExistence type="predicted"/>
<reference evidence="1 2" key="1">
    <citation type="submission" date="2020-07" db="EMBL/GenBank/DDBJ databases">
        <title>Sequencing the genomes of 1000 actinobacteria strains.</title>
        <authorList>
            <person name="Klenk H.-P."/>
        </authorList>
    </citation>
    <scope>NUCLEOTIDE SEQUENCE [LARGE SCALE GENOMIC DNA]</scope>
    <source>
        <strain evidence="1 2">DSM 15131</strain>
    </source>
</reference>